<proteinExistence type="inferred from homology"/>
<keyword evidence="12" id="KW-1185">Reference proteome</keyword>
<dbReference type="InterPro" id="IPR055348">
    <property type="entry name" value="DctQ"/>
</dbReference>
<evidence type="ECO:0000256" key="5">
    <source>
        <dbReference type="ARBA" id="ARBA00022692"/>
    </source>
</evidence>
<comment type="subunit">
    <text evidence="9">The complex comprises the extracytoplasmic solute receptor protein and the two transmembrane proteins.</text>
</comment>
<feature type="transmembrane region" description="Helical" evidence="9">
    <location>
        <begin position="139"/>
        <end position="158"/>
    </location>
</feature>
<evidence type="ECO:0000256" key="4">
    <source>
        <dbReference type="ARBA" id="ARBA00022519"/>
    </source>
</evidence>
<evidence type="ECO:0000256" key="2">
    <source>
        <dbReference type="ARBA" id="ARBA00022448"/>
    </source>
</evidence>
<keyword evidence="3" id="KW-1003">Cell membrane</keyword>
<accession>A0ABT2EB92</accession>
<feature type="domain" description="Tripartite ATP-independent periplasmic transporters DctQ component" evidence="10">
    <location>
        <begin position="32"/>
        <end position="163"/>
    </location>
</feature>
<comment type="caution">
    <text evidence="11">The sequence shown here is derived from an EMBL/GenBank/DDBJ whole genome shotgun (WGS) entry which is preliminary data.</text>
</comment>
<comment type="similarity">
    <text evidence="8 9">Belongs to the TRAP transporter small permease family.</text>
</comment>
<comment type="function">
    <text evidence="9">Part of the tripartite ATP-independent periplasmic (TRAP) transport system.</text>
</comment>
<reference evidence="11" key="1">
    <citation type="submission" date="2021-11" db="EMBL/GenBank/DDBJ databases">
        <title>Halomonas sp., isolated from a coastal aquaculture zone in Dongshan Bay.</title>
        <authorList>
            <person name="Lin W."/>
        </authorList>
    </citation>
    <scope>NUCLEOTIDE SEQUENCE</scope>
    <source>
        <strain evidence="11">Yzlin-01</strain>
    </source>
</reference>
<dbReference type="RefSeq" id="WP_259034429.1">
    <property type="nucleotide sequence ID" value="NZ_JAJISC010000001.1"/>
</dbReference>
<evidence type="ECO:0000256" key="9">
    <source>
        <dbReference type="RuleBase" id="RU369079"/>
    </source>
</evidence>
<keyword evidence="7 9" id="KW-0472">Membrane</keyword>
<dbReference type="InterPro" id="IPR007387">
    <property type="entry name" value="TRAP_DctQ"/>
</dbReference>
<protein>
    <recommendedName>
        <fullName evidence="9">TRAP transporter small permease protein</fullName>
    </recommendedName>
</protein>
<evidence type="ECO:0000256" key="6">
    <source>
        <dbReference type="ARBA" id="ARBA00022989"/>
    </source>
</evidence>
<keyword evidence="2 9" id="KW-0813">Transport</keyword>
<evidence type="ECO:0000259" key="10">
    <source>
        <dbReference type="Pfam" id="PF04290"/>
    </source>
</evidence>
<dbReference type="Proteomes" id="UP001165542">
    <property type="component" value="Unassembled WGS sequence"/>
</dbReference>
<evidence type="ECO:0000313" key="12">
    <source>
        <dbReference type="Proteomes" id="UP001165542"/>
    </source>
</evidence>
<evidence type="ECO:0000256" key="7">
    <source>
        <dbReference type="ARBA" id="ARBA00023136"/>
    </source>
</evidence>
<organism evidence="11 12">
    <name type="scientific">Halomonas dongshanensis</name>
    <dbReference type="NCBI Taxonomy" id="2890835"/>
    <lineage>
        <taxon>Bacteria</taxon>
        <taxon>Pseudomonadati</taxon>
        <taxon>Pseudomonadota</taxon>
        <taxon>Gammaproteobacteria</taxon>
        <taxon>Oceanospirillales</taxon>
        <taxon>Halomonadaceae</taxon>
        <taxon>Halomonas</taxon>
    </lineage>
</organism>
<keyword evidence="5 9" id="KW-0812">Transmembrane</keyword>
<dbReference type="EMBL" id="JAJISC010000001">
    <property type="protein sequence ID" value="MCS2607924.1"/>
    <property type="molecule type" value="Genomic_DNA"/>
</dbReference>
<sequence>MHANAPEPRLLRGLDRFTDGVGRAIAWLVVIMMVVQFVIVVLRYLFGINSNVMTESVMYMHAAVFMLGAAWTLRNDGHVRVDIFYRRLSARGRAWIDLLGTLFLLIPVCLFIAIGSYGYVRTSWVIMERSPDGGIPAVYLLKSLILIMMALLLLQALAQLIRQTLIIRGVLPAAPPADHEEVL</sequence>
<dbReference type="Pfam" id="PF04290">
    <property type="entry name" value="DctQ"/>
    <property type="match status" value="1"/>
</dbReference>
<feature type="transmembrane region" description="Helical" evidence="9">
    <location>
        <begin position="94"/>
        <end position="119"/>
    </location>
</feature>
<feature type="transmembrane region" description="Helical" evidence="9">
    <location>
        <begin position="21"/>
        <end position="45"/>
    </location>
</feature>
<name>A0ABT2EB92_9GAMM</name>
<dbReference type="PANTHER" id="PTHR35011:SF4">
    <property type="entry name" value="SLL1102 PROTEIN"/>
    <property type="match status" value="1"/>
</dbReference>
<comment type="subcellular location">
    <subcellularLocation>
        <location evidence="1 9">Cell inner membrane</location>
        <topology evidence="1 9">Multi-pass membrane protein</topology>
    </subcellularLocation>
</comment>
<gene>
    <name evidence="11" type="ORF">LLY24_01130</name>
</gene>
<evidence type="ECO:0000313" key="11">
    <source>
        <dbReference type="EMBL" id="MCS2607924.1"/>
    </source>
</evidence>
<evidence type="ECO:0000256" key="8">
    <source>
        <dbReference type="ARBA" id="ARBA00038436"/>
    </source>
</evidence>
<keyword evidence="4 9" id="KW-0997">Cell inner membrane</keyword>
<dbReference type="PANTHER" id="PTHR35011">
    <property type="entry name" value="2,3-DIKETO-L-GULONATE TRAP TRANSPORTER SMALL PERMEASE PROTEIN YIAM"/>
    <property type="match status" value="1"/>
</dbReference>
<feature type="transmembrane region" description="Helical" evidence="9">
    <location>
        <begin position="57"/>
        <end position="73"/>
    </location>
</feature>
<keyword evidence="6 9" id="KW-1133">Transmembrane helix</keyword>
<evidence type="ECO:0000256" key="3">
    <source>
        <dbReference type="ARBA" id="ARBA00022475"/>
    </source>
</evidence>
<evidence type="ECO:0000256" key="1">
    <source>
        <dbReference type="ARBA" id="ARBA00004429"/>
    </source>
</evidence>